<evidence type="ECO:0000256" key="1">
    <source>
        <dbReference type="SAM" id="MobiDB-lite"/>
    </source>
</evidence>
<feature type="compositionally biased region" description="Polar residues" evidence="1">
    <location>
        <begin position="1"/>
        <end position="21"/>
    </location>
</feature>
<dbReference type="InterPro" id="IPR037460">
    <property type="entry name" value="SEST-like"/>
</dbReference>
<accession>A0A1Y2DX41</accession>
<reference evidence="4 5" key="1">
    <citation type="submission" date="2016-07" db="EMBL/GenBank/DDBJ databases">
        <title>Pervasive Adenine N6-methylation of Active Genes in Fungi.</title>
        <authorList>
            <consortium name="DOE Joint Genome Institute"/>
            <person name="Mondo S.J."/>
            <person name="Dannebaum R.O."/>
            <person name="Kuo R.C."/>
            <person name="Labutti K."/>
            <person name="Haridas S."/>
            <person name="Kuo A."/>
            <person name="Salamov A."/>
            <person name="Ahrendt S.R."/>
            <person name="Lipzen A."/>
            <person name="Sullivan W."/>
            <person name="Andreopoulos W.B."/>
            <person name="Clum A."/>
            <person name="Lindquist E."/>
            <person name="Daum C."/>
            <person name="Ramamoorthy G.K."/>
            <person name="Gryganskyi A."/>
            <person name="Culley D."/>
            <person name="Magnuson J.K."/>
            <person name="James T.Y."/>
            <person name="O'Malley M.A."/>
            <person name="Stajich J.E."/>
            <person name="Spatafora J.W."/>
            <person name="Visel A."/>
            <person name="Grigoriev I.V."/>
        </authorList>
    </citation>
    <scope>NUCLEOTIDE SEQUENCE [LARGE SCALE GENOMIC DNA]</scope>
    <source>
        <strain evidence="4 5">CBS 129021</strain>
    </source>
</reference>
<organism evidence="4 5">
    <name type="scientific">Pseudomassariella vexata</name>
    <dbReference type="NCBI Taxonomy" id="1141098"/>
    <lineage>
        <taxon>Eukaryota</taxon>
        <taxon>Fungi</taxon>
        <taxon>Dikarya</taxon>
        <taxon>Ascomycota</taxon>
        <taxon>Pezizomycotina</taxon>
        <taxon>Sordariomycetes</taxon>
        <taxon>Xylariomycetidae</taxon>
        <taxon>Amphisphaeriales</taxon>
        <taxon>Pseudomassariaceae</taxon>
        <taxon>Pseudomassariella</taxon>
    </lineage>
</organism>
<comment type="caution">
    <text evidence="4">The sequence shown here is derived from an EMBL/GenBank/DDBJ whole genome shotgun (WGS) entry which is preliminary data.</text>
</comment>
<dbReference type="InterPro" id="IPR013830">
    <property type="entry name" value="SGNH_hydro"/>
</dbReference>
<dbReference type="OrthoDB" id="21678at2759"/>
<keyword evidence="2" id="KW-0812">Transmembrane</keyword>
<evidence type="ECO:0000256" key="2">
    <source>
        <dbReference type="SAM" id="Phobius"/>
    </source>
</evidence>
<proteinExistence type="predicted"/>
<dbReference type="Gene3D" id="3.40.50.1110">
    <property type="entry name" value="SGNH hydrolase"/>
    <property type="match status" value="1"/>
</dbReference>
<dbReference type="RefSeq" id="XP_040715255.1">
    <property type="nucleotide sequence ID" value="XM_040860235.1"/>
</dbReference>
<dbReference type="SUPFAM" id="SSF52266">
    <property type="entry name" value="SGNH hydrolase"/>
    <property type="match status" value="1"/>
</dbReference>
<dbReference type="Proteomes" id="UP000193689">
    <property type="component" value="Unassembled WGS sequence"/>
</dbReference>
<dbReference type="PANTHER" id="PTHR37981">
    <property type="entry name" value="LIPASE 2"/>
    <property type="match status" value="1"/>
</dbReference>
<evidence type="ECO:0000313" key="4">
    <source>
        <dbReference type="EMBL" id="ORY63841.1"/>
    </source>
</evidence>
<keyword evidence="4" id="KW-0378">Hydrolase</keyword>
<dbReference type="EMBL" id="MCFJ01000007">
    <property type="protein sequence ID" value="ORY63841.1"/>
    <property type="molecule type" value="Genomic_DNA"/>
</dbReference>
<dbReference type="GO" id="GO:0016788">
    <property type="term" value="F:hydrolase activity, acting on ester bonds"/>
    <property type="evidence" value="ECO:0007669"/>
    <property type="project" value="InterPro"/>
</dbReference>
<feature type="domain" description="SGNH hydrolase-type esterase" evidence="3">
    <location>
        <begin position="100"/>
        <end position="344"/>
    </location>
</feature>
<keyword evidence="2" id="KW-1133">Transmembrane helix</keyword>
<evidence type="ECO:0000313" key="5">
    <source>
        <dbReference type="Proteomes" id="UP000193689"/>
    </source>
</evidence>
<dbReference type="GeneID" id="63776447"/>
<sequence length="360" mass="38401">MTPLPENSASGGKDVTPSTPYTGEPGGHVGPLSSQETPGAEDVPVEPRWLLPQSRLNSSRFRCFIALLTLVLFIVIIVNLGPAEQTSNHPKSKIKHFASLGSSFAAGPGIPPQVNPRAAGRSGHNYGALLAAHLGDVTFTDLSVSGATLLNLITQPQLTSGHVFAPQVYDLPADVDLVLVLGGGNDLDYIGGLMRDHGAVVDSWGFWDNNGEWVSGPKTVALGSADALARRYETVLDAVHTAAPQAIVLVIEYLTLLGQHFQPGQHAPFGYSRAAYHMETAEMLHNGTLQAVQGREAWCHVVEVARLSEAHGIGSPEPWVTDFRGISIRAGDVPYHPNLAGMKAVESMLFHKLVQLDLIA</sequence>
<feature type="transmembrane region" description="Helical" evidence="2">
    <location>
        <begin position="61"/>
        <end position="81"/>
    </location>
</feature>
<gene>
    <name evidence="4" type="ORF">BCR38DRAFT_433237</name>
</gene>
<evidence type="ECO:0000259" key="3">
    <source>
        <dbReference type="Pfam" id="PF13472"/>
    </source>
</evidence>
<keyword evidence="5" id="KW-1185">Reference proteome</keyword>
<dbReference type="PANTHER" id="PTHR37981:SF1">
    <property type="entry name" value="SGNH HYDROLASE-TYPE ESTERASE DOMAIN-CONTAINING PROTEIN"/>
    <property type="match status" value="1"/>
</dbReference>
<dbReference type="AlphaFoldDB" id="A0A1Y2DX41"/>
<dbReference type="CDD" id="cd01823">
    <property type="entry name" value="SEST_like"/>
    <property type="match status" value="1"/>
</dbReference>
<feature type="region of interest" description="Disordered" evidence="1">
    <location>
        <begin position="1"/>
        <end position="42"/>
    </location>
</feature>
<protein>
    <submittedName>
        <fullName evidence="4">SGNH hydrolase-type esterase domain-containing protein</fullName>
    </submittedName>
</protein>
<keyword evidence="2" id="KW-0472">Membrane</keyword>
<dbReference type="InterPro" id="IPR036514">
    <property type="entry name" value="SGNH_hydro_sf"/>
</dbReference>
<dbReference type="Pfam" id="PF13472">
    <property type="entry name" value="Lipase_GDSL_2"/>
    <property type="match status" value="1"/>
</dbReference>
<dbReference type="GO" id="GO:0006629">
    <property type="term" value="P:lipid metabolic process"/>
    <property type="evidence" value="ECO:0007669"/>
    <property type="project" value="TreeGrafter"/>
</dbReference>
<name>A0A1Y2DX41_9PEZI</name>
<dbReference type="InParanoid" id="A0A1Y2DX41"/>